<keyword evidence="3 5" id="KW-0408">Iron</keyword>
<dbReference type="HAMAP" id="MF_00191">
    <property type="entry name" value="IspH"/>
    <property type="match status" value="1"/>
</dbReference>
<dbReference type="CDD" id="cd05687">
    <property type="entry name" value="S1_RPS1_repeat_ec1_hs1"/>
    <property type="match status" value="1"/>
</dbReference>
<dbReference type="SUPFAM" id="SSF50249">
    <property type="entry name" value="Nucleic acid-binding proteins"/>
    <property type="match status" value="4"/>
</dbReference>
<dbReference type="GO" id="GO:0046872">
    <property type="term" value="F:metal ion binding"/>
    <property type="evidence" value="ECO:0007669"/>
    <property type="project" value="UniProtKB-KW"/>
</dbReference>
<dbReference type="Gene3D" id="3.40.50.11270">
    <property type="match status" value="1"/>
</dbReference>
<feature type="binding site" evidence="5">
    <location>
        <position position="125"/>
    </location>
    <ligand>
        <name>(2E)-4-hydroxy-3-methylbut-2-enyl diphosphate</name>
        <dbReference type="ChEBI" id="CHEBI:128753"/>
    </ligand>
</feature>
<feature type="binding site" evidence="5">
    <location>
        <position position="75"/>
    </location>
    <ligand>
        <name>isopentenyl diphosphate</name>
        <dbReference type="ChEBI" id="CHEBI:128769"/>
    </ligand>
</feature>
<evidence type="ECO:0000313" key="10">
    <source>
        <dbReference type="Proteomes" id="UP000324781"/>
    </source>
</evidence>
<dbReference type="GO" id="GO:0005737">
    <property type="term" value="C:cytoplasm"/>
    <property type="evidence" value="ECO:0007669"/>
    <property type="project" value="UniProtKB-ARBA"/>
</dbReference>
<comment type="pathway">
    <text evidence="5">Isoprenoid biosynthesis; dimethylallyl diphosphate biosynthesis; dimethylallyl diphosphate from (2E)-4-hydroxy-3-methylbutenyl diphosphate: step 1/1.</text>
</comment>
<feature type="binding site" evidence="5">
    <location>
        <position position="125"/>
    </location>
    <ligand>
        <name>isopentenyl diphosphate</name>
        <dbReference type="ChEBI" id="CHEBI:128769"/>
    </ligand>
</feature>
<evidence type="ECO:0000256" key="2">
    <source>
        <dbReference type="ARBA" id="ARBA00022723"/>
    </source>
</evidence>
<dbReference type="NCBIfam" id="NF000907">
    <property type="entry name" value="PRK00087.1"/>
    <property type="match status" value="1"/>
</dbReference>
<feature type="binding site" evidence="5">
    <location>
        <position position="42"/>
    </location>
    <ligand>
        <name>dimethylallyl diphosphate</name>
        <dbReference type="ChEBI" id="CHEBI:57623"/>
    </ligand>
</feature>
<feature type="compositionally biased region" description="Acidic residues" evidence="7">
    <location>
        <begin position="645"/>
        <end position="654"/>
    </location>
</feature>
<dbReference type="GO" id="GO:0003729">
    <property type="term" value="F:mRNA binding"/>
    <property type="evidence" value="ECO:0007669"/>
    <property type="project" value="UniProtKB-ARBA"/>
</dbReference>
<feature type="binding site" evidence="5">
    <location>
        <position position="192"/>
    </location>
    <ligand>
        <name>[4Fe-4S] cluster</name>
        <dbReference type="ChEBI" id="CHEBI:49883"/>
    </ligand>
</feature>
<name>A0A1M6GSI5_9FIRM</name>
<protein>
    <recommendedName>
        <fullName evidence="5">4-hydroxy-3-methylbut-2-enyl diphosphate reductase</fullName>
        <shortName evidence="5">HMBPP reductase</shortName>
        <ecNumber evidence="5">1.17.7.4</ecNumber>
    </recommendedName>
</protein>
<dbReference type="InterPro" id="IPR035104">
    <property type="entry name" value="Ribosomal_protein_S1-like"/>
</dbReference>
<dbReference type="PRINTS" id="PR00681">
    <property type="entry name" value="RIBOSOMALS1"/>
</dbReference>
<feature type="binding site" evidence="5">
    <location>
        <position position="42"/>
    </location>
    <ligand>
        <name>(2E)-4-hydroxy-3-methylbut-2-enyl diphosphate</name>
        <dbReference type="ChEBI" id="CHEBI:128753"/>
    </ligand>
</feature>
<keyword evidence="5" id="KW-0414">Isoprene biosynthesis</keyword>
<feature type="domain" description="S1 motif" evidence="8">
    <location>
        <begin position="392"/>
        <end position="457"/>
    </location>
</feature>
<gene>
    <name evidence="5" type="primary">ispH</name>
    <name evidence="9" type="ORF">SAMN05444373_102618</name>
</gene>
<dbReference type="Pfam" id="PF00575">
    <property type="entry name" value="S1"/>
    <property type="match status" value="4"/>
</dbReference>
<feature type="binding site" evidence="5">
    <location>
        <position position="42"/>
    </location>
    <ligand>
        <name>isopentenyl diphosphate</name>
        <dbReference type="ChEBI" id="CHEBI:128769"/>
    </ligand>
</feature>
<organism evidence="9 10">
    <name type="scientific">Thermoclostridium caenicola</name>
    <dbReference type="NCBI Taxonomy" id="659425"/>
    <lineage>
        <taxon>Bacteria</taxon>
        <taxon>Bacillati</taxon>
        <taxon>Bacillota</taxon>
        <taxon>Clostridia</taxon>
        <taxon>Eubacteriales</taxon>
        <taxon>Oscillospiraceae</taxon>
        <taxon>Thermoclostridium</taxon>
    </lineage>
</organism>
<proteinExistence type="inferred from homology"/>
<evidence type="ECO:0000256" key="5">
    <source>
        <dbReference type="HAMAP-Rule" id="MF_00191"/>
    </source>
</evidence>
<dbReference type="EMBL" id="FQZP01000026">
    <property type="protein sequence ID" value="SHJ12891.1"/>
    <property type="molecule type" value="Genomic_DNA"/>
</dbReference>
<dbReference type="UniPathway" id="UPA00056">
    <property type="reaction ID" value="UER00097"/>
</dbReference>
<feature type="binding site" evidence="5">
    <location>
        <position position="221"/>
    </location>
    <ligand>
        <name>dimethylallyl diphosphate</name>
        <dbReference type="ChEBI" id="CHEBI:57623"/>
    </ligand>
</feature>
<keyword evidence="5" id="KW-0560">Oxidoreductase</keyword>
<feature type="binding site" evidence="5">
    <location>
        <position position="265"/>
    </location>
    <ligand>
        <name>isopentenyl diphosphate</name>
        <dbReference type="ChEBI" id="CHEBI:128769"/>
    </ligand>
</feature>
<feature type="binding site" evidence="5">
    <location>
        <position position="97"/>
    </location>
    <ligand>
        <name>[4Fe-4S] cluster</name>
        <dbReference type="ChEBI" id="CHEBI:49883"/>
    </ligand>
</feature>
<feature type="binding site" evidence="5">
    <location>
        <position position="220"/>
    </location>
    <ligand>
        <name>(2E)-4-hydroxy-3-methylbut-2-enyl diphosphate</name>
        <dbReference type="ChEBI" id="CHEBI:128753"/>
    </ligand>
</feature>
<dbReference type="InterPro" id="IPR012340">
    <property type="entry name" value="NA-bd_OB-fold"/>
</dbReference>
<dbReference type="CDD" id="cd13944">
    <property type="entry name" value="lytB_ispH"/>
    <property type="match status" value="1"/>
</dbReference>
<dbReference type="RefSeq" id="WP_149678813.1">
    <property type="nucleotide sequence ID" value="NZ_DAONMB010000061.1"/>
</dbReference>
<comment type="pathway">
    <text evidence="5">Isoprenoid biosynthesis; isopentenyl diphosphate biosynthesis via DXP pathway; isopentenyl diphosphate from 1-deoxy-D-xylulose 5-phosphate: step 6/6.</text>
</comment>
<dbReference type="GO" id="GO:0051745">
    <property type="term" value="F:4-hydroxy-3-methylbut-2-enyl diphosphate reductase activity"/>
    <property type="evidence" value="ECO:0007669"/>
    <property type="project" value="UniProtKB-UniRule"/>
</dbReference>
<dbReference type="PROSITE" id="PS50889">
    <property type="entry name" value="S4"/>
    <property type="match status" value="1"/>
</dbReference>
<feature type="binding site" evidence="5">
    <location>
        <position position="221"/>
    </location>
    <ligand>
        <name>(2E)-4-hydroxy-3-methylbut-2-enyl diphosphate</name>
        <dbReference type="ChEBI" id="CHEBI:128753"/>
    </ligand>
</feature>
<dbReference type="NCBIfam" id="NF002187">
    <property type="entry name" value="PRK01045.1-1"/>
    <property type="match status" value="1"/>
</dbReference>
<feature type="binding site" evidence="5">
    <location>
        <position position="12"/>
    </location>
    <ligand>
        <name>[4Fe-4S] cluster</name>
        <dbReference type="ChEBI" id="CHEBI:49883"/>
    </ligand>
</feature>
<feature type="binding site" evidence="5">
    <location>
        <position position="222"/>
    </location>
    <ligand>
        <name>(2E)-4-hydroxy-3-methylbut-2-enyl diphosphate</name>
        <dbReference type="ChEBI" id="CHEBI:128753"/>
    </ligand>
</feature>
<dbReference type="GO" id="GO:0019288">
    <property type="term" value="P:isopentenyl diphosphate biosynthetic process, methylerythritol 4-phosphate pathway"/>
    <property type="evidence" value="ECO:0007669"/>
    <property type="project" value="UniProtKB-UniRule"/>
</dbReference>
<comment type="catalytic activity">
    <reaction evidence="5">
        <text>dimethylallyl diphosphate + 2 oxidized [2Fe-2S]-[ferredoxin] + H2O = (2E)-4-hydroxy-3-methylbut-2-enyl diphosphate + 2 reduced [2Fe-2S]-[ferredoxin] + 2 H(+)</text>
        <dbReference type="Rhea" id="RHEA:24825"/>
        <dbReference type="Rhea" id="RHEA-COMP:10000"/>
        <dbReference type="Rhea" id="RHEA-COMP:10001"/>
        <dbReference type="ChEBI" id="CHEBI:15377"/>
        <dbReference type="ChEBI" id="CHEBI:15378"/>
        <dbReference type="ChEBI" id="CHEBI:33737"/>
        <dbReference type="ChEBI" id="CHEBI:33738"/>
        <dbReference type="ChEBI" id="CHEBI:57623"/>
        <dbReference type="ChEBI" id="CHEBI:128753"/>
        <dbReference type="EC" id="1.17.7.4"/>
    </reaction>
</comment>
<dbReference type="InterPro" id="IPR003029">
    <property type="entry name" value="S1_domain"/>
</dbReference>
<dbReference type="GO" id="GO:0051539">
    <property type="term" value="F:4 iron, 4 sulfur cluster binding"/>
    <property type="evidence" value="ECO:0007669"/>
    <property type="project" value="UniProtKB-UniRule"/>
</dbReference>
<evidence type="ECO:0000256" key="3">
    <source>
        <dbReference type="ARBA" id="ARBA00023004"/>
    </source>
</evidence>
<dbReference type="EC" id="1.17.7.4" evidence="5"/>
<dbReference type="Gene3D" id="2.40.50.140">
    <property type="entry name" value="Nucleic acid-binding proteins"/>
    <property type="match status" value="4"/>
</dbReference>
<dbReference type="InterPro" id="IPR003451">
    <property type="entry name" value="LytB/IspH"/>
</dbReference>
<comment type="cofactor">
    <cofactor evidence="5">
        <name>[4Fe-4S] cluster</name>
        <dbReference type="ChEBI" id="CHEBI:49883"/>
    </cofactor>
    <text evidence="5">Binds 1 [4Fe-4S] cluster per subunit.</text>
</comment>
<evidence type="ECO:0000256" key="4">
    <source>
        <dbReference type="ARBA" id="ARBA00023014"/>
    </source>
</evidence>
<feature type="binding site" evidence="5">
    <location>
        <position position="265"/>
    </location>
    <ligand>
        <name>dimethylallyl diphosphate</name>
        <dbReference type="ChEBI" id="CHEBI:57623"/>
    </ligand>
</feature>
<evidence type="ECO:0000259" key="8">
    <source>
        <dbReference type="PROSITE" id="PS50126"/>
    </source>
</evidence>
<feature type="binding site" evidence="5">
    <location>
        <position position="222"/>
    </location>
    <ligand>
        <name>dimethylallyl diphosphate</name>
        <dbReference type="ChEBI" id="CHEBI:57623"/>
    </ligand>
</feature>
<dbReference type="UniPathway" id="UPA00059">
    <property type="reaction ID" value="UER00105"/>
</dbReference>
<evidence type="ECO:0000256" key="6">
    <source>
        <dbReference type="PROSITE-ProRule" id="PRU00182"/>
    </source>
</evidence>
<feature type="domain" description="S1 motif" evidence="8">
    <location>
        <begin position="563"/>
        <end position="632"/>
    </location>
</feature>
<dbReference type="SMART" id="SM00316">
    <property type="entry name" value="S1"/>
    <property type="match status" value="4"/>
</dbReference>
<feature type="binding site" evidence="5">
    <location>
        <position position="75"/>
    </location>
    <ligand>
        <name>(2E)-4-hydroxy-3-methylbut-2-enyl diphosphate</name>
        <dbReference type="ChEBI" id="CHEBI:128753"/>
    </ligand>
</feature>
<keyword evidence="10" id="KW-1185">Reference proteome</keyword>
<dbReference type="Pfam" id="PF02401">
    <property type="entry name" value="LYTB"/>
    <property type="match status" value="1"/>
</dbReference>
<dbReference type="OrthoDB" id="9804077at2"/>
<comment type="similarity">
    <text evidence="5">Belongs to the IspH family.</text>
</comment>
<feature type="domain" description="S1 motif" evidence="8">
    <location>
        <begin position="478"/>
        <end position="546"/>
    </location>
</feature>
<dbReference type="Gene3D" id="3.40.1010.20">
    <property type="entry name" value="4-hydroxy-3-methylbut-2-enyl diphosphate reductase, catalytic domain"/>
    <property type="match status" value="2"/>
</dbReference>
<sequence>MEIIVARYSGFCFGVDKAVKTAFNVQFDQCDGRVFTLGELIHNAQVIEALNKKGIQAINDIDELRENDCVIIRAHGIGRHVYEMLRERNVRIIDATCPYVKRIHEIVREKHDEGYQIVIVGDPTHPEVIGINGWCDGKALIVSDEKEAEELACSDARMCAVAQTTFRRSKYDAIFETLKKKFAFALKFDTICNATVQRQSEAARLSKVADAMVVIGGRNSSNTQKLYEICRQNCPQTYLIENASELPSLKNIKNLKTVGITAGASTPDWVIKEVIFHMEDMTKRQEGEIDFSKALEESFTEIKNNDIVKGKIIGYNTTDVFVDLGYKADGIIPMDEFIDDPDFDPERDLKPGTEIEAIVTKLNDGEGNVALSKKRMDAIRGFEELENAFKNEQPVEAIAKEVVKGGLVAEYKGIRIFIPASQVSDKYVKDLSPYVGKKIKVKITEMANKRRIVGSCRVLIEEEKNKKAEAFWNEVEEGKEYTGTVKSLTKFGAFVDLGGVDGLIHISELSWKKIDDPSEVLKVGDKVTVRVIGVDREKKKISLGYRKAEDNPWYKIEEKYHVGDIVTGTIKRMVPFGAFVELEEGVEGLVHISQISNARIAKPDEVLSVGQTVEMKVMEVNPEIKKISLSIKEVKPIDPVREGEEPAETAEEDLPTEHTEEMSTTIGDLLNEKK</sequence>
<comment type="function">
    <text evidence="5">Catalyzes the conversion of 1-hydroxy-2-methyl-2-(E)-butenyl 4-diphosphate (HMBPP) into a mixture of isopentenyl diphosphate (IPP) and dimethylallyl diphosphate (DMAPP). Acts in the terminal step of the DOXP/MEP pathway for isoprenoid precursor biosynthesis.</text>
</comment>
<dbReference type="AlphaFoldDB" id="A0A1M6GSI5"/>
<feature type="binding site" evidence="5">
    <location>
        <position position="220"/>
    </location>
    <ligand>
        <name>dimethylallyl diphosphate</name>
        <dbReference type="ChEBI" id="CHEBI:57623"/>
    </ligand>
</feature>
<dbReference type="CDD" id="cd05688">
    <property type="entry name" value="S1_RPS1_repeat_ec3"/>
    <property type="match status" value="1"/>
</dbReference>
<dbReference type="PANTHER" id="PTHR30426">
    <property type="entry name" value="4-HYDROXY-3-METHYLBUT-2-ENYL DIPHOSPHATE REDUCTASE"/>
    <property type="match status" value="1"/>
</dbReference>
<dbReference type="CDD" id="cd04465">
    <property type="entry name" value="S1_RPS1_repeat_ec2_hs2"/>
    <property type="match status" value="1"/>
</dbReference>
<feature type="binding site" evidence="5">
    <location>
        <position position="125"/>
    </location>
    <ligand>
        <name>dimethylallyl diphosphate</name>
        <dbReference type="ChEBI" id="CHEBI:57623"/>
    </ligand>
</feature>
<feature type="binding site" evidence="5">
    <location>
        <position position="164"/>
    </location>
    <ligand>
        <name>(2E)-4-hydroxy-3-methylbut-2-enyl diphosphate</name>
        <dbReference type="ChEBI" id="CHEBI:128753"/>
    </ligand>
</feature>
<feature type="binding site" evidence="5">
    <location>
        <position position="220"/>
    </location>
    <ligand>
        <name>isopentenyl diphosphate</name>
        <dbReference type="ChEBI" id="CHEBI:128769"/>
    </ligand>
</feature>
<comment type="catalytic activity">
    <reaction evidence="5">
        <text>isopentenyl diphosphate + 2 oxidized [2Fe-2S]-[ferredoxin] + H2O = (2E)-4-hydroxy-3-methylbut-2-enyl diphosphate + 2 reduced [2Fe-2S]-[ferredoxin] + 2 H(+)</text>
        <dbReference type="Rhea" id="RHEA:24488"/>
        <dbReference type="Rhea" id="RHEA-COMP:10000"/>
        <dbReference type="Rhea" id="RHEA-COMP:10001"/>
        <dbReference type="ChEBI" id="CHEBI:15377"/>
        <dbReference type="ChEBI" id="CHEBI:15378"/>
        <dbReference type="ChEBI" id="CHEBI:33737"/>
        <dbReference type="ChEBI" id="CHEBI:33738"/>
        <dbReference type="ChEBI" id="CHEBI:128753"/>
        <dbReference type="ChEBI" id="CHEBI:128769"/>
        <dbReference type="EC" id="1.17.7.4"/>
    </reaction>
</comment>
<feature type="binding site" evidence="5">
    <location>
        <position position="265"/>
    </location>
    <ligand>
        <name>(2E)-4-hydroxy-3-methylbut-2-enyl diphosphate</name>
        <dbReference type="ChEBI" id="CHEBI:128753"/>
    </ligand>
</feature>
<dbReference type="FunFam" id="2.40.50.140:FF:000051">
    <property type="entry name" value="RNA-binding transcriptional accessory protein"/>
    <property type="match status" value="2"/>
</dbReference>
<accession>A0A1M6GSI5</accession>
<dbReference type="GO" id="GO:0050992">
    <property type="term" value="P:dimethylallyl diphosphate biosynthetic process"/>
    <property type="evidence" value="ECO:0007669"/>
    <property type="project" value="UniProtKB-UniRule"/>
</dbReference>
<keyword evidence="4 5" id="KW-0411">Iron-sulfur</keyword>
<feature type="region of interest" description="Disordered" evidence="7">
    <location>
        <begin position="637"/>
        <end position="674"/>
    </location>
</feature>
<evidence type="ECO:0000256" key="1">
    <source>
        <dbReference type="ARBA" id="ARBA00022485"/>
    </source>
</evidence>
<dbReference type="PANTHER" id="PTHR30426:SF0">
    <property type="entry name" value="4-HYDROXY-3-METHYLBUT-2-ENYL DIPHOSPHATE REDUCTASE"/>
    <property type="match status" value="1"/>
</dbReference>
<dbReference type="Proteomes" id="UP000324781">
    <property type="component" value="Unassembled WGS sequence"/>
</dbReference>
<evidence type="ECO:0000256" key="7">
    <source>
        <dbReference type="SAM" id="MobiDB-lite"/>
    </source>
</evidence>
<dbReference type="NCBIfam" id="TIGR00216">
    <property type="entry name" value="ispH_lytB"/>
    <property type="match status" value="1"/>
</dbReference>
<feature type="binding site" evidence="5">
    <location>
        <position position="75"/>
    </location>
    <ligand>
        <name>dimethylallyl diphosphate</name>
        <dbReference type="ChEBI" id="CHEBI:57623"/>
    </ligand>
</feature>
<keyword evidence="2 5" id="KW-0479">Metal-binding</keyword>
<evidence type="ECO:0000313" key="9">
    <source>
        <dbReference type="EMBL" id="SHJ12891.1"/>
    </source>
</evidence>
<feature type="binding site" evidence="5">
    <location>
        <position position="222"/>
    </location>
    <ligand>
        <name>isopentenyl diphosphate</name>
        <dbReference type="ChEBI" id="CHEBI:128769"/>
    </ligand>
</feature>
<keyword evidence="6" id="KW-0694">RNA-binding</keyword>
<feature type="active site" description="Proton donor" evidence="5">
    <location>
        <position position="127"/>
    </location>
</feature>
<feature type="domain" description="S1 motif" evidence="8">
    <location>
        <begin position="305"/>
        <end position="374"/>
    </location>
</feature>
<keyword evidence="1 5" id="KW-0004">4Fe-4S</keyword>
<reference evidence="9 10" key="1">
    <citation type="submission" date="2016-11" db="EMBL/GenBank/DDBJ databases">
        <authorList>
            <person name="Varghese N."/>
            <person name="Submissions S."/>
        </authorList>
    </citation>
    <scope>NUCLEOTIDE SEQUENCE [LARGE SCALE GENOMIC DNA]</scope>
    <source>
        <strain evidence="9 10">DSM 19027</strain>
    </source>
</reference>
<dbReference type="GO" id="GO:0016114">
    <property type="term" value="P:terpenoid biosynthetic process"/>
    <property type="evidence" value="ECO:0007669"/>
    <property type="project" value="UniProtKB-UniRule"/>
</dbReference>
<feature type="binding site" evidence="5">
    <location>
        <position position="221"/>
    </location>
    <ligand>
        <name>isopentenyl diphosphate</name>
        <dbReference type="ChEBI" id="CHEBI:128769"/>
    </ligand>
</feature>
<dbReference type="PROSITE" id="PS50126">
    <property type="entry name" value="S1"/>
    <property type="match status" value="4"/>
</dbReference>
<dbReference type="NCBIfam" id="NF005208">
    <property type="entry name" value="PRK06676.1"/>
    <property type="match status" value="1"/>
</dbReference>